<evidence type="ECO:0000256" key="2">
    <source>
        <dbReference type="ARBA" id="ARBA00007312"/>
    </source>
</evidence>
<keyword evidence="4 11" id="KW-0679">Respiratory chain</keyword>
<keyword evidence="5 11" id="KW-0812">Transmembrane</keyword>
<evidence type="ECO:0000313" key="13">
    <source>
        <dbReference type="Proteomes" id="UP000193642"/>
    </source>
</evidence>
<keyword evidence="6 11" id="KW-0999">Mitochondrion inner membrane</keyword>
<dbReference type="GO" id="GO:0045271">
    <property type="term" value="C:respiratory chain complex I"/>
    <property type="evidence" value="ECO:0007669"/>
    <property type="project" value="UniProtKB-UniRule"/>
</dbReference>
<evidence type="ECO:0000256" key="1">
    <source>
        <dbReference type="ARBA" id="ARBA00004298"/>
    </source>
</evidence>
<proteinExistence type="inferred from homology"/>
<evidence type="ECO:0000256" key="7">
    <source>
        <dbReference type="ARBA" id="ARBA00022982"/>
    </source>
</evidence>
<keyword evidence="10 11" id="KW-0472">Membrane</keyword>
<dbReference type="AlphaFoldDB" id="A0A1Y2BGI5"/>
<protein>
    <recommendedName>
        <fullName evidence="11">NADH dehydrogenase [ubiquinone] 1 alpha subcomplex subunit 13</fullName>
    </recommendedName>
</protein>
<accession>A0A1Y2BGI5</accession>
<evidence type="ECO:0000256" key="10">
    <source>
        <dbReference type="ARBA" id="ARBA00023136"/>
    </source>
</evidence>
<dbReference type="PANTHER" id="PTHR12966:SF0">
    <property type="entry name" value="NADH DEHYDROGENASE [UBIQUINONE] 1 ALPHA SUBCOMPLEX SUBUNIT 13"/>
    <property type="match status" value="1"/>
</dbReference>
<dbReference type="PANTHER" id="PTHR12966">
    <property type="entry name" value="NADH DEHYDROGENASE UBIQUINONE 1 ALPHA SUBCOMPLEX SUBUNIT 13"/>
    <property type="match status" value="1"/>
</dbReference>
<evidence type="ECO:0000256" key="8">
    <source>
        <dbReference type="ARBA" id="ARBA00022989"/>
    </source>
</evidence>
<sequence>MSSPVVGVQDRPPLMPETIKFTRYYPRRGPSGAVVFIGMFSVMGVGWYYTAQNNHERREIRREKAWARISLVPLLQAETDRDVVRRLSSAAAKESELMSHSPVDKNWSAIDLKTPVKGIARYGAFDETRQEAQPVYHTERYVAPTYLFVAPDSDERIDAQWWRGTKFFTLNPPYHNR</sequence>
<keyword evidence="7 11" id="KW-0249">Electron transport</keyword>
<dbReference type="OrthoDB" id="3308at2759"/>
<dbReference type="GO" id="GO:0005743">
    <property type="term" value="C:mitochondrial inner membrane"/>
    <property type="evidence" value="ECO:0007669"/>
    <property type="project" value="UniProtKB-SubCell"/>
</dbReference>
<evidence type="ECO:0000256" key="6">
    <source>
        <dbReference type="ARBA" id="ARBA00022792"/>
    </source>
</evidence>
<gene>
    <name evidence="12" type="ORF">BCR33DRAFT_519843</name>
</gene>
<comment type="subcellular location">
    <subcellularLocation>
        <location evidence="1 11">Mitochondrion inner membrane</location>
        <topology evidence="1 11">Single-pass membrane protein</topology>
        <orientation evidence="1 11">Matrix side</orientation>
    </subcellularLocation>
</comment>
<evidence type="ECO:0000256" key="11">
    <source>
        <dbReference type="RuleBase" id="RU368034"/>
    </source>
</evidence>
<dbReference type="Pfam" id="PF06212">
    <property type="entry name" value="GRIM-19"/>
    <property type="match status" value="1"/>
</dbReference>
<evidence type="ECO:0000256" key="5">
    <source>
        <dbReference type="ARBA" id="ARBA00022692"/>
    </source>
</evidence>
<keyword evidence="13" id="KW-1185">Reference proteome</keyword>
<evidence type="ECO:0000256" key="9">
    <source>
        <dbReference type="ARBA" id="ARBA00023128"/>
    </source>
</evidence>
<dbReference type="Proteomes" id="UP000193642">
    <property type="component" value="Unassembled WGS sequence"/>
</dbReference>
<dbReference type="STRING" id="329046.A0A1Y2BGI5"/>
<feature type="transmembrane region" description="Helical" evidence="11">
    <location>
        <begin position="33"/>
        <end position="51"/>
    </location>
</feature>
<dbReference type="EMBL" id="MCGO01000067">
    <property type="protein sequence ID" value="ORY33597.1"/>
    <property type="molecule type" value="Genomic_DNA"/>
</dbReference>
<comment type="function">
    <text evidence="11">Complex I functions in the transfer of electrons from NADH to the respiratory chain. Accessory subunit of the mitochondrial membrane respiratory chain NADH dehydrogenase (Complex I), that is believed not to be involved in catalysis.</text>
</comment>
<reference evidence="12 13" key="1">
    <citation type="submission" date="2016-07" db="EMBL/GenBank/DDBJ databases">
        <title>Pervasive Adenine N6-methylation of Active Genes in Fungi.</title>
        <authorList>
            <consortium name="DOE Joint Genome Institute"/>
            <person name="Mondo S.J."/>
            <person name="Dannebaum R.O."/>
            <person name="Kuo R.C."/>
            <person name="Labutti K."/>
            <person name="Haridas S."/>
            <person name="Kuo A."/>
            <person name="Salamov A."/>
            <person name="Ahrendt S.R."/>
            <person name="Lipzen A."/>
            <person name="Sullivan W."/>
            <person name="Andreopoulos W.B."/>
            <person name="Clum A."/>
            <person name="Lindquist E."/>
            <person name="Daum C."/>
            <person name="Ramamoorthy G.K."/>
            <person name="Gryganskyi A."/>
            <person name="Culley D."/>
            <person name="Magnuson J.K."/>
            <person name="James T.Y."/>
            <person name="O'Malley M.A."/>
            <person name="Stajich J.E."/>
            <person name="Spatafora J.W."/>
            <person name="Visel A."/>
            <person name="Grigoriev I.V."/>
        </authorList>
    </citation>
    <scope>NUCLEOTIDE SEQUENCE [LARGE SCALE GENOMIC DNA]</scope>
    <source>
        <strain evidence="12 13">JEL800</strain>
    </source>
</reference>
<comment type="caution">
    <text evidence="12">The sequence shown here is derived from an EMBL/GenBank/DDBJ whole genome shotgun (WGS) entry which is preliminary data.</text>
</comment>
<evidence type="ECO:0000256" key="3">
    <source>
        <dbReference type="ARBA" id="ARBA00022448"/>
    </source>
</evidence>
<dbReference type="InterPro" id="IPR009346">
    <property type="entry name" value="GRIM-19"/>
</dbReference>
<evidence type="ECO:0000256" key="4">
    <source>
        <dbReference type="ARBA" id="ARBA00022660"/>
    </source>
</evidence>
<organism evidence="12 13">
    <name type="scientific">Rhizoclosmatium globosum</name>
    <dbReference type="NCBI Taxonomy" id="329046"/>
    <lineage>
        <taxon>Eukaryota</taxon>
        <taxon>Fungi</taxon>
        <taxon>Fungi incertae sedis</taxon>
        <taxon>Chytridiomycota</taxon>
        <taxon>Chytridiomycota incertae sedis</taxon>
        <taxon>Chytridiomycetes</taxon>
        <taxon>Chytridiales</taxon>
        <taxon>Chytriomycetaceae</taxon>
        <taxon>Rhizoclosmatium</taxon>
    </lineage>
</organism>
<name>A0A1Y2BGI5_9FUNG</name>
<comment type="similarity">
    <text evidence="2 11">Belongs to the complex I NDUFA13 subunit family.</text>
</comment>
<keyword evidence="8 11" id="KW-1133">Transmembrane helix</keyword>
<evidence type="ECO:0000313" key="12">
    <source>
        <dbReference type="EMBL" id="ORY33597.1"/>
    </source>
</evidence>
<keyword evidence="3 11" id="KW-0813">Transport</keyword>
<keyword evidence="9 11" id="KW-0496">Mitochondrion</keyword>